<dbReference type="AlphaFoldDB" id="A0A0G4ETJ4"/>
<dbReference type="OrthoDB" id="5427350at2759"/>
<evidence type="ECO:0000313" key="1">
    <source>
        <dbReference type="EMBL" id="CEM00979.1"/>
    </source>
</evidence>
<sequence>MVFHLRLKDNISMAGRANFDINANGHMVFGLSEVDKSYRFVRKNTAPHGYTADSHDFKKLASGGSLFLHKLREIVWHKGHQVPLQVAAVTETDRKGTVIFEWRAWDHYTIDELMRFSIVLQSAGPSQRRKSDKMHPNSASLTPDGHHCYSFRQMGVVKVNRNTGDVIWRFGGSTANNQFRFVNDPRGFAHQHDAKLTKPNTVIMFDNHPYAYPKRGPSYSRMVEYTLDPVKMTARKTWEYDAGKNIFSLGNGAVNALPNGNRGIAWGGLGLSPPIAQGATTRWRPLADPLYTEVTPSGEKVLEMYFEDGAASQQVYKVPTHQWRATPFWPPTALIAKHGHPHHGQPSSRLHFSWNGATTVRFWRVMVAKKRAQSAWRKFWEGPKHQFEQWVDVPETSGACAFYRVEALDGKRRVLGVSKQVATEGCRK</sequence>
<dbReference type="GO" id="GO:0004062">
    <property type="term" value="F:aryl sulfotransferase activity"/>
    <property type="evidence" value="ECO:0007669"/>
    <property type="project" value="InterPro"/>
</dbReference>
<dbReference type="Proteomes" id="UP000041254">
    <property type="component" value="Unassembled WGS sequence"/>
</dbReference>
<dbReference type="InterPro" id="IPR010262">
    <property type="entry name" value="Arylsulfotransferase_bact"/>
</dbReference>
<dbReference type="InterPro" id="IPR053143">
    <property type="entry name" value="Arylsulfate_ST"/>
</dbReference>
<dbReference type="InParanoid" id="A0A0G4ETJ4"/>
<keyword evidence="2" id="KW-1185">Reference proteome</keyword>
<gene>
    <name evidence="1" type="ORF">Vbra_20784</name>
</gene>
<dbReference type="VEuPathDB" id="CryptoDB:Vbra_20784"/>
<dbReference type="PANTHER" id="PTHR35340:SF5">
    <property type="entry name" value="ASST-DOMAIN-CONTAINING PROTEIN"/>
    <property type="match status" value="1"/>
</dbReference>
<dbReference type="EMBL" id="CDMY01000303">
    <property type="protein sequence ID" value="CEM00979.1"/>
    <property type="molecule type" value="Genomic_DNA"/>
</dbReference>
<organism evidence="1 2">
    <name type="scientific">Vitrella brassicaformis (strain CCMP3155)</name>
    <dbReference type="NCBI Taxonomy" id="1169540"/>
    <lineage>
        <taxon>Eukaryota</taxon>
        <taxon>Sar</taxon>
        <taxon>Alveolata</taxon>
        <taxon>Colpodellida</taxon>
        <taxon>Vitrellaceae</taxon>
        <taxon>Vitrella</taxon>
    </lineage>
</organism>
<dbReference type="Pfam" id="PF05935">
    <property type="entry name" value="Arylsulfotrans"/>
    <property type="match status" value="1"/>
</dbReference>
<dbReference type="PANTHER" id="PTHR35340">
    <property type="entry name" value="PQQ ENZYME REPEAT PROTEIN-RELATED"/>
    <property type="match status" value="1"/>
</dbReference>
<evidence type="ECO:0000313" key="2">
    <source>
        <dbReference type="Proteomes" id="UP000041254"/>
    </source>
</evidence>
<proteinExistence type="predicted"/>
<name>A0A0G4ETJ4_VITBC</name>
<accession>A0A0G4ETJ4</accession>
<reference evidence="1 2" key="1">
    <citation type="submission" date="2014-11" db="EMBL/GenBank/DDBJ databases">
        <authorList>
            <person name="Zhu J."/>
            <person name="Qi W."/>
            <person name="Song R."/>
        </authorList>
    </citation>
    <scope>NUCLEOTIDE SEQUENCE [LARGE SCALE GENOMIC DNA]</scope>
</reference>
<protein>
    <submittedName>
        <fullName evidence="1">Uncharacterized protein</fullName>
    </submittedName>
</protein>
<dbReference type="PhylomeDB" id="A0A0G4ETJ4"/>